<protein>
    <submittedName>
        <fullName evidence="1">Nitroreductase family deazaflavin-dependent oxidoreductase</fullName>
    </submittedName>
</protein>
<dbReference type="Gene3D" id="2.30.110.10">
    <property type="entry name" value="Electron Transport, Fmn-binding Protein, Chain A"/>
    <property type="match status" value="1"/>
</dbReference>
<sequence length="255" mass="28344">MTQPRTAPREGTQTTRYLDLWWSRRLIGVPLYLWRLGLGPLTGRVWMVVTTTGRSTGLPRHVAVYPHVVHGHTYLWCPYGGRSQWFRNLLADPVATVQWHGETTVVRAMPLADEAEAMEVVGALRHFAAAYFGKYLASQGLVDTDEDVRAHWRRLHLLRLEVTSGRGPAPLAADRAWLWAAAAGLACTLRSVVRRHPARRAAPRPEAGAPPGADRCHRDVAHSYRRAIRSWAVSPRRPTEMVPAIAARPNGAGPA</sequence>
<proteinExistence type="predicted"/>
<dbReference type="NCBIfam" id="TIGR00026">
    <property type="entry name" value="hi_GC_TIGR00026"/>
    <property type="match status" value="1"/>
</dbReference>
<dbReference type="InterPro" id="IPR004378">
    <property type="entry name" value="F420H2_quin_Rdtase"/>
</dbReference>
<evidence type="ECO:0000313" key="1">
    <source>
        <dbReference type="EMBL" id="XBO42641.1"/>
    </source>
</evidence>
<dbReference type="GO" id="GO:0016491">
    <property type="term" value="F:oxidoreductase activity"/>
    <property type="evidence" value="ECO:0007669"/>
    <property type="project" value="InterPro"/>
</dbReference>
<dbReference type="SUPFAM" id="SSF50475">
    <property type="entry name" value="FMN-binding split barrel"/>
    <property type="match status" value="1"/>
</dbReference>
<gene>
    <name evidence="1" type="ORF">ABEG17_13820</name>
</gene>
<accession>A0AAU7JQS7</accession>
<name>A0AAU7JQS7_9MICO</name>
<organism evidence="1">
    <name type="scientific">Pedococcus sp. KACC 23699</name>
    <dbReference type="NCBI Taxonomy" id="3149228"/>
    <lineage>
        <taxon>Bacteria</taxon>
        <taxon>Bacillati</taxon>
        <taxon>Actinomycetota</taxon>
        <taxon>Actinomycetes</taxon>
        <taxon>Micrococcales</taxon>
        <taxon>Intrasporangiaceae</taxon>
        <taxon>Pedococcus</taxon>
    </lineage>
</organism>
<dbReference type="RefSeq" id="WP_406830061.1">
    <property type="nucleotide sequence ID" value="NZ_CP157483.1"/>
</dbReference>
<dbReference type="EMBL" id="CP157483">
    <property type="protein sequence ID" value="XBO42641.1"/>
    <property type="molecule type" value="Genomic_DNA"/>
</dbReference>
<dbReference type="Pfam" id="PF04075">
    <property type="entry name" value="F420H2_quin_red"/>
    <property type="match status" value="1"/>
</dbReference>
<dbReference type="InterPro" id="IPR012349">
    <property type="entry name" value="Split_barrel_FMN-bd"/>
</dbReference>
<reference evidence="1" key="1">
    <citation type="submission" date="2024-05" db="EMBL/GenBank/DDBJ databases">
        <authorList>
            <person name="Kim S."/>
            <person name="Heo J."/>
            <person name="Choi H."/>
            <person name="Choi Y."/>
            <person name="Kwon S.-W."/>
            <person name="Kim Y."/>
        </authorList>
    </citation>
    <scope>NUCLEOTIDE SEQUENCE</scope>
    <source>
        <strain evidence="1">KACC 23699</strain>
    </source>
</reference>
<dbReference type="AlphaFoldDB" id="A0AAU7JQS7"/>